<evidence type="ECO:0000313" key="2">
    <source>
        <dbReference type="Proteomes" id="UP000250235"/>
    </source>
</evidence>
<organism evidence="1 2">
    <name type="scientific">Dorcoceras hygrometricum</name>
    <dbReference type="NCBI Taxonomy" id="472368"/>
    <lineage>
        <taxon>Eukaryota</taxon>
        <taxon>Viridiplantae</taxon>
        <taxon>Streptophyta</taxon>
        <taxon>Embryophyta</taxon>
        <taxon>Tracheophyta</taxon>
        <taxon>Spermatophyta</taxon>
        <taxon>Magnoliopsida</taxon>
        <taxon>eudicotyledons</taxon>
        <taxon>Gunneridae</taxon>
        <taxon>Pentapetalae</taxon>
        <taxon>asterids</taxon>
        <taxon>lamiids</taxon>
        <taxon>Lamiales</taxon>
        <taxon>Gesneriaceae</taxon>
        <taxon>Didymocarpoideae</taxon>
        <taxon>Trichosporeae</taxon>
        <taxon>Loxocarpinae</taxon>
        <taxon>Dorcoceras</taxon>
    </lineage>
</organism>
<evidence type="ECO:0000313" key="1">
    <source>
        <dbReference type="EMBL" id="KZV23369.1"/>
    </source>
</evidence>
<protein>
    <submittedName>
        <fullName evidence="1">Uncharacterized protein</fullName>
    </submittedName>
</protein>
<gene>
    <name evidence="1" type="ORF">F511_35188</name>
</gene>
<dbReference type="EMBL" id="KV013700">
    <property type="protein sequence ID" value="KZV23369.1"/>
    <property type="molecule type" value="Genomic_DNA"/>
</dbReference>
<dbReference type="Proteomes" id="UP000250235">
    <property type="component" value="Unassembled WGS sequence"/>
</dbReference>
<accession>A0A2Z7AVA2</accession>
<proteinExistence type="predicted"/>
<dbReference type="AlphaFoldDB" id="A0A2Z7AVA2"/>
<reference evidence="1 2" key="1">
    <citation type="journal article" date="2015" name="Proc. Natl. Acad. Sci. U.S.A.">
        <title>The resurrection genome of Boea hygrometrica: A blueprint for survival of dehydration.</title>
        <authorList>
            <person name="Xiao L."/>
            <person name="Yang G."/>
            <person name="Zhang L."/>
            <person name="Yang X."/>
            <person name="Zhao S."/>
            <person name="Ji Z."/>
            <person name="Zhou Q."/>
            <person name="Hu M."/>
            <person name="Wang Y."/>
            <person name="Chen M."/>
            <person name="Xu Y."/>
            <person name="Jin H."/>
            <person name="Xiao X."/>
            <person name="Hu G."/>
            <person name="Bao F."/>
            <person name="Hu Y."/>
            <person name="Wan P."/>
            <person name="Li L."/>
            <person name="Deng X."/>
            <person name="Kuang T."/>
            <person name="Xiang C."/>
            <person name="Zhu J.K."/>
            <person name="Oliver M.J."/>
            <person name="He Y."/>
        </authorList>
    </citation>
    <scope>NUCLEOTIDE SEQUENCE [LARGE SCALE GENOMIC DNA]</scope>
    <source>
        <strain evidence="2">cv. XS01</strain>
    </source>
</reference>
<sequence>MLTWRSVHGSLGAVLGLGEGGSTPWSSQRRRSYVEWWPCAWCEAVCMSPLGSLRVSWFSHGSSRGLDHGWGWTWGRFCRRGSGQVWLEVEGRRAQGCGSRVRGGGGG</sequence>
<name>A0A2Z7AVA2_9LAMI</name>
<keyword evidence="2" id="KW-1185">Reference proteome</keyword>